<keyword evidence="4" id="KW-1185">Reference proteome</keyword>
<feature type="region of interest" description="Disordered" evidence="1">
    <location>
        <begin position="31"/>
        <end position="50"/>
    </location>
</feature>
<dbReference type="STRING" id="162209.IJ22_38050"/>
<dbReference type="EMBL" id="CP013652">
    <property type="protein sequence ID" value="ALS24143.1"/>
    <property type="molecule type" value="Genomic_DNA"/>
</dbReference>
<keyword evidence="2" id="KW-1133">Transmembrane helix</keyword>
<reference evidence="4" key="1">
    <citation type="submission" date="2015-12" db="EMBL/GenBank/DDBJ databases">
        <title>Complete genome sequences of two moderately thermophilic Paenibacillus species.</title>
        <authorList>
            <person name="Butler R.III."/>
            <person name="Wang J."/>
            <person name="Stark B.C."/>
            <person name="Pombert J.-F."/>
        </authorList>
    </citation>
    <scope>NUCLEOTIDE SEQUENCE [LARGE SCALE GENOMIC DNA]</scope>
    <source>
        <strain evidence="4">32O-Y</strain>
    </source>
</reference>
<dbReference type="PATRIC" id="fig|162209.4.peg.4052"/>
<proteinExistence type="predicted"/>
<keyword evidence="2" id="KW-0472">Membrane</keyword>
<accession>A0A0U2N041</accession>
<evidence type="ECO:0000256" key="1">
    <source>
        <dbReference type="SAM" id="MobiDB-lite"/>
    </source>
</evidence>
<protein>
    <submittedName>
        <fullName evidence="3">Uncharacterized protein</fullName>
    </submittedName>
</protein>
<reference evidence="3 4" key="2">
    <citation type="journal article" date="2016" name="Genome Announc.">
        <title>Complete Genome Sequences of Two Interactive Moderate Thermophiles, Paenibacillus napthalenovorans 32O-Y and Paenibacillus sp. 32O-W.</title>
        <authorList>
            <person name="Butler R.R.III."/>
            <person name="Wang J."/>
            <person name="Stark B.C."/>
            <person name="Pombert J.F."/>
        </authorList>
    </citation>
    <scope>NUCLEOTIDE SEQUENCE [LARGE SCALE GENOMIC DNA]</scope>
    <source>
        <strain evidence="3 4">32O-Y</strain>
    </source>
</reference>
<dbReference type="KEGG" id="pnp:IJ22_38050"/>
<evidence type="ECO:0000313" key="4">
    <source>
        <dbReference type="Proteomes" id="UP000061660"/>
    </source>
</evidence>
<evidence type="ECO:0000313" key="3">
    <source>
        <dbReference type="EMBL" id="ALS24143.1"/>
    </source>
</evidence>
<dbReference type="AlphaFoldDB" id="A0A0U2N041"/>
<gene>
    <name evidence="3" type="ORF">IJ22_38050</name>
</gene>
<dbReference type="RefSeq" id="WP_062409890.1">
    <property type="nucleotide sequence ID" value="NZ_CP013652.1"/>
</dbReference>
<name>A0A0U2N041_9BACL</name>
<dbReference type="OrthoDB" id="2679368at2"/>
<keyword evidence="2" id="KW-0812">Transmembrane</keyword>
<feature type="compositionally biased region" description="Basic residues" evidence="1">
    <location>
        <begin position="31"/>
        <end position="45"/>
    </location>
</feature>
<organism evidence="3 4">
    <name type="scientific">Paenibacillus naphthalenovorans</name>
    <dbReference type="NCBI Taxonomy" id="162209"/>
    <lineage>
        <taxon>Bacteria</taxon>
        <taxon>Bacillati</taxon>
        <taxon>Bacillota</taxon>
        <taxon>Bacilli</taxon>
        <taxon>Bacillales</taxon>
        <taxon>Paenibacillaceae</taxon>
        <taxon>Paenibacillus</taxon>
    </lineage>
</organism>
<evidence type="ECO:0000256" key="2">
    <source>
        <dbReference type="SAM" id="Phobius"/>
    </source>
</evidence>
<sequence>MFGDQEKILLYGLILMIAASAVRLVLRKKRNRPQHIHSGRSKRPLSKQSCSYCKKKVPPKELTFYSGRGRVVGVCKLCRPQAERQALLRL</sequence>
<feature type="transmembrane region" description="Helical" evidence="2">
    <location>
        <begin position="6"/>
        <end position="26"/>
    </location>
</feature>
<dbReference type="Proteomes" id="UP000061660">
    <property type="component" value="Chromosome"/>
</dbReference>